<keyword evidence="1" id="KW-1003">Cell membrane</keyword>
<dbReference type="PANTHER" id="PTHR35529">
    <property type="entry name" value="MANGANESE EFFLUX PUMP MNTP-RELATED"/>
    <property type="match status" value="1"/>
</dbReference>
<name>A0A1H0E5M3_HALAD</name>
<evidence type="ECO:0000313" key="7">
    <source>
        <dbReference type="Proteomes" id="UP000198860"/>
    </source>
</evidence>
<evidence type="ECO:0000256" key="2">
    <source>
        <dbReference type="ARBA" id="ARBA00022692"/>
    </source>
</evidence>
<keyword evidence="2 5" id="KW-0812">Transmembrane</keyword>
<dbReference type="InterPro" id="IPR003810">
    <property type="entry name" value="Mntp/YtaF"/>
</dbReference>
<evidence type="ECO:0000256" key="4">
    <source>
        <dbReference type="ARBA" id="ARBA00023136"/>
    </source>
</evidence>
<dbReference type="Proteomes" id="UP000198860">
    <property type="component" value="Unassembled WGS sequence"/>
</dbReference>
<protein>
    <submittedName>
        <fullName evidence="6">Putative sporulation protein YtaF</fullName>
    </submittedName>
</protein>
<evidence type="ECO:0000256" key="1">
    <source>
        <dbReference type="ARBA" id="ARBA00022475"/>
    </source>
</evidence>
<keyword evidence="3 5" id="KW-1133">Transmembrane helix</keyword>
<evidence type="ECO:0000313" key="6">
    <source>
        <dbReference type="EMBL" id="SDN77603.1"/>
    </source>
</evidence>
<gene>
    <name evidence="6" type="ORF">SAMN05421677_10197</name>
</gene>
<accession>A0A1H0E5M3</accession>
<proteinExistence type="predicted"/>
<dbReference type="InterPro" id="IPR014205">
    <property type="entry name" value="Spore_YtaF"/>
</dbReference>
<evidence type="ECO:0000256" key="5">
    <source>
        <dbReference type="SAM" id="Phobius"/>
    </source>
</evidence>
<dbReference type="EMBL" id="FNIZ01000001">
    <property type="protein sequence ID" value="SDN77603.1"/>
    <property type="molecule type" value="Genomic_DNA"/>
</dbReference>
<dbReference type="NCBIfam" id="TIGR02840">
    <property type="entry name" value="spore_YtaF"/>
    <property type="match status" value="1"/>
</dbReference>
<feature type="transmembrane region" description="Helical" evidence="5">
    <location>
        <begin position="70"/>
        <end position="87"/>
    </location>
</feature>
<feature type="transmembrane region" description="Helical" evidence="5">
    <location>
        <begin position="37"/>
        <end position="64"/>
    </location>
</feature>
<evidence type="ECO:0000256" key="3">
    <source>
        <dbReference type="ARBA" id="ARBA00022989"/>
    </source>
</evidence>
<dbReference type="STRING" id="240303.SAMN05421677_10197"/>
<feature type="transmembrane region" description="Helical" evidence="5">
    <location>
        <begin position="183"/>
        <end position="199"/>
    </location>
</feature>
<dbReference type="AlphaFoldDB" id="A0A1H0E5M3"/>
<dbReference type="Pfam" id="PF02659">
    <property type="entry name" value="Mntp"/>
    <property type="match status" value="1"/>
</dbReference>
<keyword evidence="4 5" id="KW-0472">Membrane</keyword>
<feature type="transmembrane region" description="Helical" evidence="5">
    <location>
        <begin position="151"/>
        <end position="171"/>
    </location>
</feature>
<dbReference type="OrthoDB" id="1679205at2"/>
<feature type="transmembrane region" description="Helical" evidence="5">
    <location>
        <begin position="126"/>
        <end position="145"/>
    </location>
</feature>
<sequence>MGIGMFIFLFVTAVSIDSFGIGCVLGLKKVGLTLRGVFLIAGVSGCMFLLSSYFGHLLAAVVAAEDAERVGALALIGIGIYFLWQFFKKEKDSEEKKEPWLNPAKVLNDPLAADVDHSGGIRGKEVWLLGAALSLDTIGAGISGALIGIPILFTAVMITVATFCMLGCGILSGSKLSDKAESLSILPGVLLIIIGLIKLS</sequence>
<organism evidence="6 7">
    <name type="scientific">Halobacillus aidingensis</name>
    <dbReference type="NCBI Taxonomy" id="240303"/>
    <lineage>
        <taxon>Bacteria</taxon>
        <taxon>Bacillati</taxon>
        <taxon>Bacillota</taxon>
        <taxon>Bacilli</taxon>
        <taxon>Bacillales</taxon>
        <taxon>Bacillaceae</taxon>
        <taxon>Halobacillus</taxon>
    </lineage>
</organism>
<dbReference type="RefSeq" id="WP_089650556.1">
    <property type="nucleotide sequence ID" value="NZ_FNIZ01000001.1"/>
</dbReference>
<feature type="transmembrane region" description="Helical" evidence="5">
    <location>
        <begin position="6"/>
        <end position="25"/>
    </location>
</feature>
<keyword evidence="7" id="KW-1185">Reference proteome</keyword>
<dbReference type="PANTHER" id="PTHR35529:SF2">
    <property type="entry name" value="SPORULATION PROTEIN YTAF-RELATED"/>
    <property type="match status" value="1"/>
</dbReference>
<reference evidence="7" key="1">
    <citation type="submission" date="2016-10" db="EMBL/GenBank/DDBJ databases">
        <authorList>
            <person name="Varghese N."/>
            <person name="Submissions S."/>
        </authorList>
    </citation>
    <scope>NUCLEOTIDE SEQUENCE [LARGE SCALE GENOMIC DNA]</scope>
    <source>
        <strain evidence="7">CGMCC 1.3703</strain>
    </source>
</reference>